<protein>
    <recommendedName>
        <fullName evidence="3">Retroviral-like aspartic protease</fullName>
    </recommendedName>
</protein>
<sequence length="124" mass="14270">MVRVEKRIKAHKDGRILEATALFDTEKRRSYFSKEFAEKIGYEPYKEPKEVPLAVKGEYGKLIGDTTVYIEVEGYILPEREAIGVIEGLRVDAIIGLNMMESYGIYIENDEIKFRHIPPTSMII</sequence>
<evidence type="ECO:0000313" key="1">
    <source>
        <dbReference type="EMBL" id="RSN76692.1"/>
    </source>
</evidence>
<dbReference type="RefSeq" id="WP_125670707.1">
    <property type="nucleotide sequence ID" value="NZ_RCOS01000055.1"/>
</dbReference>
<name>A0A3R9PKR6_9CREN</name>
<dbReference type="InterPro" id="IPR021109">
    <property type="entry name" value="Peptidase_aspartic_dom_sf"/>
</dbReference>
<evidence type="ECO:0008006" key="3">
    <source>
        <dbReference type="Google" id="ProtNLM"/>
    </source>
</evidence>
<reference evidence="1 2" key="1">
    <citation type="submission" date="2018-10" db="EMBL/GenBank/DDBJ databases">
        <title>Co-occurring genomic capacity for anaerobic methane metabolism and dissimilatory sulfite reduction discovered in the Korarchaeota.</title>
        <authorList>
            <person name="Mckay L.J."/>
            <person name="Dlakic M."/>
            <person name="Fields M.W."/>
            <person name="Delmont T.O."/>
            <person name="Eren A.M."/>
            <person name="Jay Z.J."/>
            <person name="Klingelsmith K.B."/>
            <person name="Rusch D.B."/>
            <person name="Inskeep W.P."/>
        </authorList>
    </citation>
    <scope>NUCLEOTIDE SEQUENCE [LARGE SCALE GENOMIC DNA]</scope>
    <source>
        <strain evidence="1 2">MDKW</strain>
    </source>
</reference>
<comment type="caution">
    <text evidence="1">The sequence shown here is derived from an EMBL/GenBank/DDBJ whole genome shotgun (WGS) entry which is preliminary data.</text>
</comment>
<dbReference type="AlphaFoldDB" id="A0A3R9PKR6"/>
<dbReference type="EMBL" id="RCOS01000055">
    <property type="protein sequence ID" value="RSN76692.1"/>
    <property type="molecule type" value="Genomic_DNA"/>
</dbReference>
<evidence type="ECO:0000313" key="2">
    <source>
        <dbReference type="Proteomes" id="UP000277582"/>
    </source>
</evidence>
<keyword evidence="2" id="KW-1185">Reference proteome</keyword>
<dbReference type="Gene3D" id="2.40.70.10">
    <property type="entry name" value="Acid Proteases"/>
    <property type="match status" value="1"/>
</dbReference>
<gene>
    <name evidence="1" type="ORF">D6D85_03750</name>
</gene>
<dbReference type="Proteomes" id="UP000277582">
    <property type="component" value="Unassembled WGS sequence"/>
</dbReference>
<organism evidence="1 2">
    <name type="scientific">Candidatus Methanodesulfokora washburnensis</name>
    <dbReference type="NCBI Taxonomy" id="2478471"/>
    <lineage>
        <taxon>Archaea</taxon>
        <taxon>Thermoproteota</taxon>
        <taxon>Candidatus Korarchaeia</taxon>
        <taxon>Candidatus Korarchaeia incertae sedis</taxon>
        <taxon>Candidatus Methanodesulfokora</taxon>
    </lineage>
</organism>
<proteinExistence type="predicted"/>
<accession>A0A3R9PKR6</accession>